<dbReference type="RefSeq" id="WP_021686894.1">
    <property type="nucleotide sequence ID" value="NZ_KI260561.1"/>
</dbReference>
<comment type="caution">
    <text evidence="1">The sequence shown here is derived from an EMBL/GenBank/DDBJ whole genome shotgun (WGS) entry which is preliminary data.</text>
</comment>
<proteinExistence type="predicted"/>
<dbReference type="Proteomes" id="UP000016649">
    <property type="component" value="Unassembled WGS sequence"/>
</dbReference>
<dbReference type="PANTHER" id="PTHR20854">
    <property type="entry name" value="INOSITOL MONOPHOSPHATASE"/>
    <property type="match status" value="1"/>
</dbReference>
<dbReference type="Pfam" id="PF00459">
    <property type="entry name" value="Inositol_P"/>
    <property type="match status" value="1"/>
</dbReference>
<dbReference type="InterPro" id="IPR000760">
    <property type="entry name" value="Inositol_monophosphatase-like"/>
</dbReference>
<evidence type="ECO:0000313" key="1">
    <source>
        <dbReference type="EMBL" id="ERJ94138.1"/>
    </source>
</evidence>
<sequence length="278" mass="30789">MNKTSFESLKNAVKECGAFAKEKQAYRNCQFKSDGSIVTDIDIEIAKRLIRTIGEAFSGCNIVNEEIKDLPFNPDAPYTFIFDPIDGTDSFSQGMPLWCIGIGIIDRERQNAGGILYAPSFTRCSQELFVYSSPEDDCVYVNGEKLVLDTEVLKNKDTVTQITSGSDIIKQIDTKALVARTDLSSFSLKFKAFGSSLLHMIAPLVFSGVDACLNPTCYVWDVAASYNLVKKAGLNCRYIDGTDFVYNDELLLERRKFAKPLIVGTDNGIKTLIAKLTC</sequence>
<dbReference type="EMBL" id="AWVH01000006">
    <property type="protein sequence ID" value="ERJ94138.1"/>
    <property type="molecule type" value="Genomic_DNA"/>
</dbReference>
<dbReference type="PANTHER" id="PTHR20854:SF4">
    <property type="entry name" value="INOSITOL-1-MONOPHOSPHATASE-RELATED"/>
    <property type="match status" value="1"/>
</dbReference>
<accession>A0ABN0P0Z5</accession>
<gene>
    <name evidence="1" type="ORF">HMPREF9193_00493</name>
</gene>
<organism evidence="1 2">
    <name type="scientific">Treponema lecithinolyticum ATCC 700332</name>
    <dbReference type="NCBI Taxonomy" id="1321815"/>
    <lineage>
        <taxon>Bacteria</taxon>
        <taxon>Pseudomonadati</taxon>
        <taxon>Spirochaetota</taxon>
        <taxon>Spirochaetia</taxon>
        <taxon>Spirochaetales</taxon>
        <taxon>Treponemataceae</taxon>
        <taxon>Treponema</taxon>
    </lineage>
</organism>
<keyword evidence="2" id="KW-1185">Reference proteome</keyword>
<reference evidence="1 2" key="1">
    <citation type="submission" date="2013-08" db="EMBL/GenBank/DDBJ databases">
        <authorList>
            <person name="Weinstock G."/>
            <person name="Sodergren E."/>
            <person name="Wylie T."/>
            <person name="Fulton L."/>
            <person name="Fulton R."/>
            <person name="Fronick C."/>
            <person name="O'Laughlin M."/>
            <person name="Godfrey J."/>
            <person name="Miner T."/>
            <person name="Herter B."/>
            <person name="Appelbaum E."/>
            <person name="Cordes M."/>
            <person name="Lek S."/>
            <person name="Wollam A."/>
            <person name="Pepin K.H."/>
            <person name="Palsikar V.B."/>
            <person name="Mitreva M."/>
            <person name="Wilson R.K."/>
        </authorList>
    </citation>
    <scope>NUCLEOTIDE SEQUENCE [LARGE SCALE GENOMIC DNA]</scope>
    <source>
        <strain evidence="1 2">ATCC 700332</strain>
    </source>
</reference>
<dbReference type="Gene3D" id="3.30.540.10">
    <property type="entry name" value="Fructose-1,6-Bisphosphatase, subunit A, domain 1"/>
    <property type="match status" value="1"/>
</dbReference>
<dbReference type="Gene3D" id="3.40.190.80">
    <property type="match status" value="1"/>
</dbReference>
<dbReference type="PRINTS" id="PR00377">
    <property type="entry name" value="IMPHPHTASES"/>
</dbReference>
<name>A0ABN0P0Z5_TRELE</name>
<protein>
    <submittedName>
        <fullName evidence="1">Inositol monophosphatase family protein</fullName>
    </submittedName>
</protein>
<evidence type="ECO:0000313" key="2">
    <source>
        <dbReference type="Proteomes" id="UP000016649"/>
    </source>
</evidence>
<dbReference type="SUPFAM" id="SSF56655">
    <property type="entry name" value="Carbohydrate phosphatase"/>
    <property type="match status" value="1"/>
</dbReference>